<sequence length="33" mass="3946">MLNSLRITRTDLRGFVCRLQHYLLPLQCQSLQQ</sequence>
<reference evidence="1" key="1">
    <citation type="submission" date="2014-09" db="EMBL/GenBank/DDBJ databases">
        <authorList>
            <person name="Magalhaes I.L.F."/>
            <person name="Oliveira U."/>
            <person name="Santos F.R."/>
            <person name="Vidigal T.H.D.A."/>
            <person name="Brescovit A.D."/>
            <person name="Santos A.J."/>
        </authorList>
    </citation>
    <scope>NUCLEOTIDE SEQUENCE</scope>
    <source>
        <tissue evidence="1">Shoot tissue taken approximately 20 cm above the soil surface</tissue>
    </source>
</reference>
<proteinExistence type="predicted"/>
<dbReference type="AlphaFoldDB" id="A0A0A8ZP16"/>
<protein>
    <submittedName>
        <fullName evidence="1">Uncharacterized protein</fullName>
    </submittedName>
</protein>
<evidence type="ECO:0000313" key="1">
    <source>
        <dbReference type="EMBL" id="JAD36572.1"/>
    </source>
</evidence>
<name>A0A0A8ZP16_ARUDO</name>
<organism evidence="1">
    <name type="scientific">Arundo donax</name>
    <name type="common">Giant reed</name>
    <name type="synonym">Donax arundinaceus</name>
    <dbReference type="NCBI Taxonomy" id="35708"/>
    <lineage>
        <taxon>Eukaryota</taxon>
        <taxon>Viridiplantae</taxon>
        <taxon>Streptophyta</taxon>
        <taxon>Embryophyta</taxon>
        <taxon>Tracheophyta</taxon>
        <taxon>Spermatophyta</taxon>
        <taxon>Magnoliopsida</taxon>
        <taxon>Liliopsida</taxon>
        <taxon>Poales</taxon>
        <taxon>Poaceae</taxon>
        <taxon>PACMAD clade</taxon>
        <taxon>Arundinoideae</taxon>
        <taxon>Arundineae</taxon>
        <taxon>Arundo</taxon>
    </lineage>
</organism>
<accession>A0A0A8ZP16</accession>
<reference evidence="1" key="2">
    <citation type="journal article" date="2015" name="Data Brief">
        <title>Shoot transcriptome of the giant reed, Arundo donax.</title>
        <authorList>
            <person name="Barrero R.A."/>
            <person name="Guerrero F.D."/>
            <person name="Moolhuijzen P."/>
            <person name="Goolsby J.A."/>
            <person name="Tidwell J."/>
            <person name="Bellgard S.E."/>
            <person name="Bellgard M.I."/>
        </authorList>
    </citation>
    <scope>NUCLEOTIDE SEQUENCE</scope>
    <source>
        <tissue evidence="1">Shoot tissue taken approximately 20 cm above the soil surface</tissue>
    </source>
</reference>
<dbReference type="EMBL" id="GBRH01261323">
    <property type="protein sequence ID" value="JAD36572.1"/>
    <property type="molecule type" value="Transcribed_RNA"/>
</dbReference>